<feature type="domain" description="FPG-type" evidence="16">
    <location>
        <begin position="236"/>
        <end position="270"/>
    </location>
</feature>
<reference evidence="18 19" key="1">
    <citation type="submission" date="2023-03" db="EMBL/GenBank/DDBJ databases">
        <title>Diaphorobacter basophil sp. nov., isolated from a sewage-treatment plant.</title>
        <authorList>
            <person name="Yang K."/>
        </authorList>
    </citation>
    <scope>NUCLEOTIDE SEQUENCE [LARGE SCALE GENOMIC DNA]</scope>
    <source>
        <strain evidence="18 19">Y-1</strain>
    </source>
</reference>
<evidence type="ECO:0000256" key="15">
    <source>
        <dbReference type="HAMAP-Rule" id="MF_00103"/>
    </source>
</evidence>
<dbReference type="NCBIfam" id="TIGR00577">
    <property type="entry name" value="fpg"/>
    <property type="match status" value="1"/>
</dbReference>
<dbReference type="EC" id="3.2.2.23" evidence="15"/>
<dbReference type="Pfam" id="PF06827">
    <property type="entry name" value="zf-FPG_IleRS"/>
    <property type="match status" value="1"/>
</dbReference>
<proteinExistence type="inferred from homology"/>
<dbReference type="InterPro" id="IPR020629">
    <property type="entry name" value="FPG_Glyclase"/>
</dbReference>
<keyword evidence="7 15" id="KW-0378">Hydrolase</keyword>
<feature type="domain" description="Formamidopyrimidine-DNA glycosylase catalytic" evidence="17">
    <location>
        <begin position="2"/>
        <end position="110"/>
    </location>
</feature>
<keyword evidence="4 15" id="KW-0479">Metal-binding</keyword>
<dbReference type="SUPFAM" id="SSF57716">
    <property type="entry name" value="Glucocorticoid receptor-like (DNA-binding domain)"/>
    <property type="match status" value="1"/>
</dbReference>
<dbReference type="GO" id="GO:0008534">
    <property type="term" value="F:oxidized purine nucleobase lesion DNA N-glycosylase activity"/>
    <property type="evidence" value="ECO:0007669"/>
    <property type="project" value="UniProtKB-EC"/>
</dbReference>
<organism evidence="18 19">
    <name type="scientific">Diaphorobacter limosus</name>
    <dbReference type="NCBI Taxonomy" id="3036128"/>
    <lineage>
        <taxon>Bacteria</taxon>
        <taxon>Pseudomonadati</taxon>
        <taxon>Pseudomonadota</taxon>
        <taxon>Betaproteobacteria</taxon>
        <taxon>Burkholderiales</taxon>
        <taxon>Comamonadaceae</taxon>
        <taxon>Diaphorobacter</taxon>
    </lineage>
</organism>
<evidence type="ECO:0000256" key="12">
    <source>
        <dbReference type="ARBA" id="ARBA00023268"/>
    </source>
</evidence>
<evidence type="ECO:0000313" key="18">
    <source>
        <dbReference type="EMBL" id="WOO32150.1"/>
    </source>
</evidence>
<keyword evidence="8 15" id="KW-0862">Zinc</keyword>
<dbReference type="Pfam" id="PF06831">
    <property type="entry name" value="H2TH"/>
    <property type="match status" value="1"/>
</dbReference>
<dbReference type="PANTHER" id="PTHR22993">
    <property type="entry name" value="FORMAMIDOPYRIMIDINE-DNA GLYCOSYLASE"/>
    <property type="match status" value="1"/>
</dbReference>
<dbReference type="PANTHER" id="PTHR22993:SF9">
    <property type="entry name" value="FORMAMIDOPYRIMIDINE-DNA GLYCOSYLASE"/>
    <property type="match status" value="1"/>
</dbReference>
<feature type="active site" description="Proton donor; for beta-elimination activity" evidence="15">
    <location>
        <position position="56"/>
    </location>
</feature>
<accession>A0ABZ0J3N0</accession>
<evidence type="ECO:0000256" key="9">
    <source>
        <dbReference type="ARBA" id="ARBA00023125"/>
    </source>
</evidence>
<dbReference type="EC" id="4.2.99.18" evidence="15"/>
<comment type="function">
    <text evidence="15">Involved in base excision repair of DNA damaged by oxidation or by mutagenic agents. Acts as DNA glycosylase that recognizes and removes damaged bases. Has a preference for oxidized purines, such as 7,8-dihydro-8-oxoguanine (8-oxoG). Has AP (apurinic/apyrimidinic) lyase activity and introduces nicks in the DNA strand. Cleaves the DNA backbone by beta-delta elimination to generate a single-strand break at the site of the removed base with both 3'- and 5'-phosphates.</text>
</comment>
<feature type="binding site" evidence="15">
    <location>
        <position position="107"/>
    </location>
    <ligand>
        <name>DNA</name>
        <dbReference type="ChEBI" id="CHEBI:16991"/>
    </ligand>
</feature>
<dbReference type="EMBL" id="CP136921">
    <property type="protein sequence ID" value="WOO32150.1"/>
    <property type="molecule type" value="Genomic_DNA"/>
</dbReference>
<feature type="active site" description="Proton donor" evidence="15">
    <location>
        <position position="3"/>
    </location>
</feature>
<dbReference type="InterPro" id="IPR015887">
    <property type="entry name" value="DNA_glyclase_Znf_dom_DNA_BS"/>
</dbReference>
<name>A0ABZ0J3N0_9BURK</name>
<feature type="active site" description="Proton donor; for delta-elimination activity" evidence="15">
    <location>
        <position position="260"/>
    </location>
</feature>
<evidence type="ECO:0000256" key="11">
    <source>
        <dbReference type="ARBA" id="ARBA00023239"/>
    </source>
</evidence>
<keyword evidence="10 15" id="KW-0234">DNA repair</keyword>
<evidence type="ECO:0000256" key="3">
    <source>
        <dbReference type="ARBA" id="ARBA00011245"/>
    </source>
</evidence>
<feature type="binding site" evidence="15">
    <location>
        <position position="89"/>
    </location>
    <ligand>
        <name>DNA</name>
        <dbReference type="ChEBI" id="CHEBI:16991"/>
    </ligand>
</feature>
<evidence type="ECO:0000313" key="19">
    <source>
        <dbReference type="Proteomes" id="UP001303211"/>
    </source>
</evidence>
<keyword evidence="13 15" id="KW-0326">Glycosidase</keyword>
<dbReference type="Pfam" id="PF01149">
    <property type="entry name" value="Fapy_DNA_glyco"/>
    <property type="match status" value="1"/>
</dbReference>
<keyword evidence="9 15" id="KW-0238">DNA-binding</keyword>
<dbReference type="SMART" id="SM00898">
    <property type="entry name" value="Fapy_DNA_glyco"/>
    <property type="match status" value="1"/>
</dbReference>
<dbReference type="Gene3D" id="1.10.8.50">
    <property type="match status" value="1"/>
</dbReference>
<dbReference type="PROSITE" id="PS51068">
    <property type="entry name" value="FPG_CAT"/>
    <property type="match status" value="1"/>
</dbReference>
<keyword evidence="12 15" id="KW-0511">Multifunctional enzyme</keyword>
<keyword evidence="5 15" id="KW-0227">DNA damage</keyword>
<comment type="cofactor">
    <cofactor evidence="15">
        <name>Zn(2+)</name>
        <dbReference type="ChEBI" id="CHEBI:29105"/>
    </cofactor>
    <text evidence="15">Binds 1 zinc ion per subunit.</text>
</comment>
<evidence type="ECO:0000256" key="8">
    <source>
        <dbReference type="ARBA" id="ARBA00022833"/>
    </source>
</evidence>
<evidence type="ECO:0000256" key="1">
    <source>
        <dbReference type="ARBA" id="ARBA00001668"/>
    </source>
</evidence>
<dbReference type="HAMAP" id="MF_00103">
    <property type="entry name" value="Fapy_DNA_glycosyl"/>
    <property type="match status" value="1"/>
</dbReference>
<dbReference type="GO" id="GO:0140078">
    <property type="term" value="F:class I DNA-(apurinic or apyrimidinic site) endonuclease activity"/>
    <property type="evidence" value="ECO:0007669"/>
    <property type="project" value="UniProtKB-EC"/>
</dbReference>
<keyword evidence="6 15" id="KW-0863">Zinc-finger</keyword>
<dbReference type="PROSITE" id="PS51066">
    <property type="entry name" value="ZF_FPG_2"/>
    <property type="match status" value="1"/>
</dbReference>
<dbReference type="RefSeq" id="WP_317701616.1">
    <property type="nucleotide sequence ID" value="NZ_CP136921.1"/>
</dbReference>
<evidence type="ECO:0000256" key="14">
    <source>
        <dbReference type="ARBA" id="ARBA00044632"/>
    </source>
</evidence>
<dbReference type="SUPFAM" id="SSF46946">
    <property type="entry name" value="S13-like H2TH domain"/>
    <property type="match status" value="1"/>
</dbReference>
<keyword evidence="19" id="KW-1185">Reference proteome</keyword>
<protein>
    <recommendedName>
        <fullName evidence="15">Formamidopyrimidine-DNA glycosylase</fullName>
        <shortName evidence="15">Fapy-DNA glycosylase</shortName>
        <ecNumber evidence="15">3.2.2.23</ecNumber>
    </recommendedName>
    <alternativeName>
        <fullName evidence="15">DNA-(apurinic or apyrimidinic site) lyase MutM</fullName>
        <shortName evidence="15">AP lyase MutM</shortName>
        <ecNumber evidence="15">4.2.99.18</ecNumber>
    </alternativeName>
</protein>
<evidence type="ECO:0000256" key="2">
    <source>
        <dbReference type="ARBA" id="ARBA00009409"/>
    </source>
</evidence>
<keyword evidence="11 15" id="KW-0456">Lyase</keyword>
<dbReference type="SMART" id="SM01232">
    <property type="entry name" value="H2TH"/>
    <property type="match status" value="1"/>
</dbReference>
<evidence type="ECO:0000256" key="6">
    <source>
        <dbReference type="ARBA" id="ARBA00022771"/>
    </source>
</evidence>
<dbReference type="NCBIfam" id="NF002211">
    <property type="entry name" value="PRK01103.1"/>
    <property type="match status" value="1"/>
</dbReference>
<comment type="catalytic activity">
    <reaction evidence="1 15">
        <text>Hydrolysis of DNA containing ring-opened 7-methylguanine residues, releasing 2,6-diamino-4-hydroxy-5-(N-methyl)formamidopyrimidine.</text>
        <dbReference type="EC" id="3.2.2.23"/>
    </reaction>
</comment>
<dbReference type="SUPFAM" id="SSF81624">
    <property type="entry name" value="N-terminal domain of MutM-like DNA repair proteins"/>
    <property type="match status" value="1"/>
</dbReference>
<evidence type="ECO:0000256" key="13">
    <source>
        <dbReference type="ARBA" id="ARBA00023295"/>
    </source>
</evidence>
<comment type="similarity">
    <text evidence="2 15">Belongs to the FPG family.</text>
</comment>
<dbReference type="InterPro" id="IPR035937">
    <property type="entry name" value="FPG_N"/>
</dbReference>
<evidence type="ECO:0000256" key="4">
    <source>
        <dbReference type="ARBA" id="ARBA00022723"/>
    </source>
</evidence>
<evidence type="ECO:0000256" key="10">
    <source>
        <dbReference type="ARBA" id="ARBA00023204"/>
    </source>
</evidence>
<comment type="caution">
    <text evidence="15">Lacks conserved residue(s) required for the propagation of feature annotation.</text>
</comment>
<dbReference type="InterPro" id="IPR012319">
    <property type="entry name" value="FPG_cat"/>
</dbReference>
<dbReference type="InterPro" id="IPR000214">
    <property type="entry name" value="Znf_DNA_glyclase/AP_lyase"/>
</dbReference>
<dbReference type="InterPro" id="IPR015886">
    <property type="entry name" value="H2TH_FPG"/>
</dbReference>
<dbReference type="PROSITE" id="PS01242">
    <property type="entry name" value="ZF_FPG_1"/>
    <property type="match status" value="1"/>
</dbReference>
<evidence type="ECO:0000256" key="7">
    <source>
        <dbReference type="ARBA" id="ARBA00022801"/>
    </source>
</evidence>
<comment type="subunit">
    <text evidence="3 15">Monomer.</text>
</comment>
<evidence type="ECO:0000256" key="5">
    <source>
        <dbReference type="ARBA" id="ARBA00022763"/>
    </source>
</evidence>
<dbReference type="InterPro" id="IPR010979">
    <property type="entry name" value="Ribosomal_uS13-like_H2TH"/>
</dbReference>
<dbReference type="CDD" id="cd08966">
    <property type="entry name" value="EcFpg-like_N"/>
    <property type="match status" value="1"/>
</dbReference>
<evidence type="ECO:0000259" key="16">
    <source>
        <dbReference type="PROSITE" id="PS51066"/>
    </source>
</evidence>
<dbReference type="Proteomes" id="UP001303211">
    <property type="component" value="Chromosome"/>
</dbReference>
<sequence>MPELPEVEVTRRSFADAIAGATIAALVLGKPLRWPLGVEPQALVGQRVVAVRRRGKYLLLDLQDGLLLIHLGMSGSLRFASGLPQRGPHDHFDMETDRGTLRLHDPRRFGAVVWAASEEHPHARKLLAGLGVEPLGEDFDFAAFHAGLRASRMPIKQLLLAGRLVVGVGNIYTSEVLFLAGIRPTTRASSIGPQRARRLHGAIREVLAQAVQLGGSTLRDFSSADGSAGHFQLQAHVYGREGQPCRLCATPVRMLRQGQRSSYFCPRCQRP</sequence>
<comment type="catalytic activity">
    <reaction evidence="14 15">
        <text>2'-deoxyribonucleotide-(2'-deoxyribose 5'-phosphate)-2'-deoxyribonucleotide-DNA = a 3'-end 2'-deoxyribonucleotide-(2,3-dehydro-2,3-deoxyribose 5'-phosphate)-DNA + a 5'-end 5'-phospho-2'-deoxyribonucleoside-DNA + H(+)</text>
        <dbReference type="Rhea" id="RHEA:66592"/>
        <dbReference type="Rhea" id="RHEA-COMP:13180"/>
        <dbReference type="Rhea" id="RHEA-COMP:16897"/>
        <dbReference type="Rhea" id="RHEA-COMP:17067"/>
        <dbReference type="ChEBI" id="CHEBI:15378"/>
        <dbReference type="ChEBI" id="CHEBI:136412"/>
        <dbReference type="ChEBI" id="CHEBI:157695"/>
        <dbReference type="ChEBI" id="CHEBI:167181"/>
        <dbReference type="EC" id="4.2.99.18"/>
    </reaction>
</comment>
<gene>
    <name evidence="15 18" type="primary">mutM</name>
    <name evidence="15" type="synonym">fpg</name>
    <name evidence="18" type="ORF">P4826_17435</name>
</gene>
<dbReference type="InterPro" id="IPR010663">
    <property type="entry name" value="Znf_FPG/IleRS"/>
</dbReference>
<dbReference type="Gene3D" id="3.20.190.10">
    <property type="entry name" value="MutM-like, N-terminal"/>
    <property type="match status" value="1"/>
</dbReference>
<evidence type="ECO:0000259" key="17">
    <source>
        <dbReference type="PROSITE" id="PS51068"/>
    </source>
</evidence>
<feature type="active site" description="Schiff-base intermediate with DNA" evidence="15">
    <location>
        <position position="2"/>
    </location>
</feature>